<feature type="transmembrane region" description="Helical" evidence="1">
    <location>
        <begin position="347"/>
        <end position="370"/>
    </location>
</feature>
<evidence type="ECO:0000313" key="4">
    <source>
        <dbReference type="Proteomes" id="UP000000763"/>
    </source>
</evidence>
<name>A0A0N7KGH2_ORYSJ</name>
<keyword evidence="1" id="KW-1133">Transmembrane helix</keyword>
<dbReference type="GO" id="GO:0003843">
    <property type="term" value="F:1,3-beta-D-glucan synthase activity"/>
    <property type="evidence" value="ECO:0007669"/>
    <property type="project" value="InterPro"/>
</dbReference>
<dbReference type="GO" id="GO:0016020">
    <property type="term" value="C:membrane"/>
    <property type="evidence" value="ECO:0007669"/>
    <property type="project" value="InterPro"/>
</dbReference>
<dbReference type="KEGG" id="dosa:Os03g0119500"/>
<feature type="transmembrane region" description="Helical" evidence="1">
    <location>
        <begin position="515"/>
        <end position="535"/>
    </location>
</feature>
<organism evidence="3 4">
    <name type="scientific">Oryza sativa subsp. japonica</name>
    <name type="common">Rice</name>
    <dbReference type="NCBI Taxonomy" id="39947"/>
    <lineage>
        <taxon>Eukaryota</taxon>
        <taxon>Viridiplantae</taxon>
        <taxon>Streptophyta</taxon>
        <taxon>Embryophyta</taxon>
        <taxon>Tracheophyta</taxon>
        <taxon>Spermatophyta</taxon>
        <taxon>Magnoliopsida</taxon>
        <taxon>Liliopsida</taxon>
        <taxon>Poales</taxon>
        <taxon>Poaceae</taxon>
        <taxon>BOP clade</taxon>
        <taxon>Oryzoideae</taxon>
        <taxon>Oryzeae</taxon>
        <taxon>Oryzinae</taxon>
        <taxon>Oryza</taxon>
        <taxon>Oryza sativa</taxon>
    </lineage>
</organism>
<dbReference type="GO" id="GO:0000148">
    <property type="term" value="C:1,3-beta-D-glucan synthase complex"/>
    <property type="evidence" value="ECO:0007669"/>
    <property type="project" value="InterPro"/>
</dbReference>
<reference evidence="4" key="2">
    <citation type="journal article" date="2008" name="Nucleic Acids Res.">
        <title>The rice annotation project database (RAP-DB): 2008 update.</title>
        <authorList>
            <consortium name="The rice annotation project (RAP)"/>
        </authorList>
    </citation>
    <scope>GENOME REANNOTATION</scope>
    <source>
        <strain evidence="4">cv. Nipponbare</strain>
    </source>
</reference>
<evidence type="ECO:0000256" key="1">
    <source>
        <dbReference type="SAM" id="Phobius"/>
    </source>
</evidence>
<protein>
    <submittedName>
        <fullName evidence="3">Os03g0119500 protein</fullName>
    </submittedName>
</protein>
<dbReference type="EMBL" id="AP008209">
    <property type="protein sequence ID" value="BAF10693.1"/>
    <property type="molecule type" value="Genomic_DNA"/>
</dbReference>
<dbReference type="Proteomes" id="UP000000763">
    <property type="component" value="Chromosome 3"/>
</dbReference>
<feature type="non-terminal residue" evidence="3">
    <location>
        <position position="1"/>
    </location>
</feature>
<feature type="transmembrane region" description="Helical" evidence="1">
    <location>
        <begin position="175"/>
        <end position="199"/>
    </location>
</feature>
<feature type="transmembrane region" description="Helical" evidence="1">
    <location>
        <begin position="453"/>
        <end position="472"/>
    </location>
</feature>
<dbReference type="PANTHER" id="PTHR12741">
    <property type="entry name" value="LYST-INTERACTING PROTEIN LIP5 DOPAMINE RESPONSIVE PROTEIN DRG-1"/>
    <property type="match status" value="1"/>
</dbReference>
<dbReference type="PANTHER" id="PTHR12741:SF47">
    <property type="entry name" value="CALLOSE SYNTHASE 9"/>
    <property type="match status" value="1"/>
</dbReference>
<reference evidence="3 4" key="1">
    <citation type="journal article" date="2005" name="Nature">
        <title>The map-based sequence of the rice genome.</title>
        <authorList>
            <consortium name="International rice genome sequencing project (IRGSP)"/>
            <person name="Matsumoto T."/>
            <person name="Wu J."/>
            <person name="Kanamori H."/>
            <person name="Katayose Y."/>
            <person name="Fujisawa M."/>
            <person name="Namiki N."/>
            <person name="Mizuno H."/>
            <person name="Yamamoto K."/>
            <person name="Antonio B.A."/>
            <person name="Baba T."/>
            <person name="Sakata K."/>
            <person name="Nagamura Y."/>
            <person name="Aoki H."/>
            <person name="Arikawa K."/>
            <person name="Arita K."/>
            <person name="Bito T."/>
            <person name="Chiden Y."/>
            <person name="Fujitsuka N."/>
            <person name="Fukunaka R."/>
            <person name="Hamada M."/>
            <person name="Harada C."/>
            <person name="Hayashi A."/>
            <person name="Hijishita S."/>
            <person name="Honda M."/>
            <person name="Hosokawa S."/>
            <person name="Ichikawa Y."/>
            <person name="Idonuma A."/>
            <person name="Iijima M."/>
            <person name="Ikeda M."/>
            <person name="Ikeno M."/>
            <person name="Ito K."/>
            <person name="Ito S."/>
            <person name="Ito T."/>
            <person name="Ito Y."/>
            <person name="Ito Y."/>
            <person name="Iwabuchi A."/>
            <person name="Kamiya K."/>
            <person name="Karasawa W."/>
            <person name="Kurita K."/>
            <person name="Katagiri S."/>
            <person name="Kikuta A."/>
            <person name="Kobayashi H."/>
            <person name="Kobayashi N."/>
            <person name="Machita K."/>
            <person name="Maehara T."/>
            <person name="Masukawa M."/>
            <person name="Mizubayashi T."/>
            <person name="Mukai Y."/>
            <person name="Nagasaki H."/>
            <person name="Nagata Y."/>
            <person name="Naito S."/>
            <person name="Nakashima M."/>
            <person name="Nakama Y."/>
            <person name="Nakamichi Y."/>
            <person name="Nakamura M."/>
            <person name="Meguro A."/>
            <person name="Negishi M."/>
            <person name="Ohta I."/>
            <person name="Ohta T."/>
            <person name="Okamoto M."/>
            <person name="Ono N."/>
            <person name="Saji S."/>
            <person name="Sakaguchi M."/>
            <person name="Sakai K."/>
            <person name="Shibata M."/>
            <person name="Shimokawa T."/>
            <person name="Song J."/>
            <person name="Takazaki Y."/>
            <person name="Terasawa K."/>
            <person name="Tsugane M."/>
            <person name="Tsuji K."/>
            <person name="Ueda S."/>
            <person name="Waki K."/>
            <person name="Yamagata H."/>
            <person name="Yamamoto M."/>
            <person name="Yamamoto S."/>
            <person name="Yamane H."/>
            <person name="Yoshiki S."/>
            <person name="Yoshihara R."/>
            <person name="Yukawa K."/>
            <person name="Zhong H."/>
            <person name="Yano M."/>
            <person name="Yuan Q."/>
            <person name="Ouyang S."/>
            <person name="Liu J."/>
            <person name="Jones K.M."/>
            <person name="Gansberger K."/>
            <person name="Moffat K."/>
            <person name="Hill J."/>
            <person name="Bera J."/>
            <person name="Fadrosh D."/>
            <person name="Jin S."/>
            <person name="Johri S."/>
            <person name="Kim M."/>
            <person name="Overton L."/>
            <person name="Reardon M."/>
            <person name="Tsitrin T."/>
            <person name="Vuong H."/>
            <person name="Weaver B."/>
            <person name="Ciecko A."/>
            <person name="Tallon L."/>
            <person name="Jackson J."/>
            <person name="Pai G."/>
            <person name="Aken S.V."/>
            <person name="Utterback T."/>
            <person name="Reidmuller S."/>
            <person name="Feldblyum T."/>
            <person name="Hsiao J."/>
            <person name="Zismann V."/>
            <person name="Iobst S."/>
            <person name="de Vazeille A.R."/>
            <person name="Buell C.R."/>
            <person name="Ying K."/>
            <person name="Li Y."/>
            <person name="Lu T."/>
            <person name="Huang Y."/>
            <person name="Zhao Q."/>
            <person name="Feng Q."/>
            <person name="Zhang L."/>
            <person name="Zhu J."/>
            <person name="Weng Q."/>
            <person name="Mu J."/>
            <person name="Lu Y."/>
            <person name="Fan D."/>
            <person name="Liu Y."/>
            <person name="Guan J."/>
            <person name="Zhang Y."/>
            <person name="Yu S."/>
            <person name="Liu X."/>
            <person name="Zhang Y."/>
            <person name="Hong G."/>
            <person name="Han B."/>
            <person name="Choisne N."/>
            <person name="Demange N."/>
            <person name="Orjeda G."/>
            <person name="Samain S."/>
            <person name="Cattolico L."/>
            <person name="Pelletier E."/>
            <person name="Couloux A."/>
            <person name="Segurens B."/>
            <person name="Wincker P."/>
            <person name="D'Hont A."/>
            <person name="Scarpelli C."/>
            <person name="Weissenbach J."/>
            <person name="Salanoubat M."/>
            <person name="Quetier F."/>
            <person name="Yu Y."/>
            <person name="Kim H.R."/>
            <person name="Rambo T."/>
            <person name="Currie J."/>
            <person name="Collura K."/>
            <person name="Luo M."/>
            <person name="Yang T."/>
            <person name="Ammiraju J.S.S."/>
            <person name="Engler F."/>
            <person name="Soderlund C."/>
            <person name="Wing R.A."/>
            <person name="Palmer L.E."/>
            <person name="de la Bastide M."/>
            <person name="Spiegel L."/>
            <person name="Nascimento L."/>
            <person name="Zutavern T."/>
            <person name="O'Shaughnessy A."/>
            <person name="Dike S."/>
            <person name="Dedhia N."/>
            <person name="Preston R."/>
            <person name="Balija V."/>
            <person name="McCombie W.R."/>
            <person name="Chow T."/>
            <person name="Chen H."/>
            <person name="Chung M."/>
            <person name="Chen C."/>
            <person name="Shaw J."/>
            <person name="Wu H."/>
            <person name="Hsiao K."/>
            <person name="Chao Y."/>
            <person name="Chu M."/>
            <person name="Cheng C."/>
            <person name="Hour A."/>
            <person name="Lee P."/>
            <person name="Lin S."/>
            <person name="Lin Y."/>
            <person name="Liou J."/>
            <person name="Liu S."/>
            <person name="Hsing Y."/>
            <person name="Raghuvanshi S."/>
            <person name="Mohanty A."/>
            <person name="Bharti A.K."/>
            <person name="Gaur A."/>
            <person name="Gupta V."/>
            <person name="Kumar D."/>
            <person name="Ravi V."/>
            <person name="Vij S."/>
            <person name="Kapur A."/>
            <person name="Khurana P."/>
            <person name="Khurana P."/>
            <person name="Khurana J.P."/>
            <person name="Tyagi A.K."/>
            <person name="Gaikwad K."/>
            <person name="Singh A."/>
            <person name="Dalal V."/>
            <person name="Srivastava S."/>
            <person name="Dixit A."/>
            <person name="Pal A.K."/>
            <person name="Ghazi I.A."/>
            <person name="Yadav M."/>
            <person name="Pandit A."/>
            <person name="Bhargava A."/>
            <person name="Sureshbabu K."/>
            <person name="Batra K."/>
            <person name="Sharma T.R."/>
            <person name="Mohapatra T."/>
            <person name="Singh N.K."/>
            <person name="Messing J."/>
            <person name="Nelson A.B."/>
            <person name="Fuks G."/>
            <person name="Kavchok S."/>
            <person name="Keizer G."/>
            <person name="Linton E."/>
            <person name="Llaca V."/>
            <person name="Song R."/>
            <person name="Tanyolac B."/>
            <person name="Young S."/>
            <person name="Ho-Il K."/>
            <person name="Hahn J.H."/>
            <person name="Sangsakoo G."/>
            <person name="Vanavichit A."/>
            <person name="de Mattos Luiz.A.T."/>
            <person name="Zimmer P.D."/>
            <person name="Malone G."/>
            <person name="Dellagostin O."/>
            <person name="de Oliveira A.C."/>
            <person name="Bevan M."/>
            <person name="Bancroft I."/>
            <person name="Minx P."/>
            <person name="Cordum H."/>
            <person name="Wilson R."/>
            <person name="Cheng Z."/>
            <person name="Jin W."/>
            <person name="Jiang J."/>
            <person name="Leong S.A."/>
            <person name="Iwama H."/>
            <person name="Gojobori T."/>
            <person name="Itoh T."/>
            <person name="Niimura Y."/>
            <person name="Fujii Y."/>
            <person name="Habara T."/>
            <person name="Sakai H."/>
            <person name="Sato Y."/>
            <person name="Wilson G."/>
            <person name="Kumar K."/>
            <person name="McCouch S."/>
            <person name="Juretic N."/>
            <person name="Hoen D."/>
            <person name="Wright S."/>
            <person name="Bruskiewich R."/>
            <person name="Bureau T."/>
            <person name="Miyao A."/>
            <person name="Hirochika H."/>
            <person name="Nishikawa T."/>
            <person name="Kadowaki K."/>
            <person name="Sugiura M."/>
            <person name="Burr B."/>
            <person name="Sasaki T."/>
        </authorList>
    </citation>
    <scope>NUCLEOTIDE SEQUENCE [LARGE SCALE GENOMIC DNA]</scope>
    <source>
        <strain evidence="4">cv. Nipponbare</strain>
    </source>
</reference>
<sequence>VQTIDMNQDNYFEEALKMRNLLEEFYQNHGKHKPSILGVREHVFTGSVSSLASFMSNQETSFVTLGQRVLANPLKVRMHYGHPDVFDRIFHITRGGISKASRVINISEDIYAGFNSTLRLGNITHHEYIQVGKGRDVGLNQIALFEGKVAGGNGEQVLSRDIYRLGQLFDFFRMLSFYVTTIGFYFCTMLTVWTVYIFLYGKTYLALSGVGESIQNRVDILQNTALNAALNTQFLFQIGVFTAIPMILGFILEFGVLTAFVSFITMQFQLCSVFFTFSLGTRTHYFGRTILHGGAKYRATGRGFVVRHIKFAENYRLYSRSHFVKGLEVALLLVIFLAYGFNNGGAVGYILLSISSWFMAVSWLFAPYIFNPSGFEWQKVVEDFRDWTNWLFYRGGIGVKGEESWEAWWDEELAHIHNVGGRILETVLSLRFFIFQYGVVYHMDASESSKALLIYWISWAVLGGLFVLLLVFGLNPKAMVHFQLFLRLIKSIALLMVLAGLVVAVVFTSLSVKDVFAAILAFVPTGWGVLSIAVAWKPIVKKLGLWKTVRSLARLYDAGTGMIIFVPIAIFSWFPFISTFQTRLLFNQAFSRGLEISLILAGNNPNAGV</sequence>
<proteinExistence type="predicted"/>
<dbReference type="OMA" id="EFFQDYG"/>
<evidence type="ECO:0000259" key="2">
    <source>
        <dbReference type="Pfam" id="PF02364"/>
    </source>
</evidence>
<keyword evidence="1" id="KW-0472">Membrane</keyword>
<gene>
    <name evidence="3" type="ordered locus">Os03g0119500</name>
</gene>
<evidence type="ECO:0000313" key="3">
    <source>
        <dbReference type="EMBL" id="BAF10693.1"/>
    </source>
</evidence>
<feature type="transmembrane region" description="Helical" evidence="1">
    <location>
        <begin position="555"/>
        <end position="576"/>
    </location>
</feature>
<feature type="transmembrane region" description="Helical" evidence="1">
    <location>
        <begin position="323"/>
        <end position="341"/>
    </location>
</feature>
<dbReference type="Pfam" id="PF02364">
    <property type="entry name" value="Glucan_synthase"/>
    <property type="match status" value="1"/>
</dbReference>
<feature type="transmembrane region" description="Helical" evidence="1">
    <location>
        <begin position="484"/>
        <end position="509"/>
    </location>
</feature>
<dbReference type="InterPro" id="IPR003440">
    <property type="entry name" value="Glyco_trans_48_dom"/>
</dbReference>
<keyword evidence="1" id="KW-0812">Transmembrane</keyword>
<feature type="transmembrane region" description="Helical" evidence="1">
    <location>
        <begin position="234"/>
        <end position="260"/>
    </location>
</feature>
<dbReference type="GO" id="GO:0006075">
    <property type="term" value="P:(1-&gt;3)-beta-D-glucan biosynthetic process"/>
    <property type="evidence" value="ECO:0007669"/>
    <property type="project" value="InterPro"/>
</dbReference>
<feature type="domain" description="Glycosyl transferase 48" evidence="2">
    <location>
        <begin position="1"/>
        <end position="424"/>
    </location>
</feature>
<dbReference type="AlphaFoldDB" id="A0A0N7KGH2"/>
<accession>A0A0N7KGH2</accession>